<sequence>MLREPTRAITGRNGAGRDRAARAQASAALPEADQGLFQALRDKRTELARAQNVPPYVIFHDRTLIELAAARPGSRAQMARVPGIGEAKLDRYGDAFLAVIAELAD</sequence>
<dbReference type="PROSITE" id="PS50967">
    <property type="entry name" value="HRDC"/>
    <property type="match status" value="1"/>
</dbReference>
<gene>
    <name evidence="14" type="primary">recQ_1</name>
    <name evidence="14" type="ORF">A6302_01612</name>
</gene>
<organism evidence="14 15">
    <name type="scientific">Methylobrevis pamukkalensis</name>
    <dbReference type="NCBI Taxonomy" id="1439726"/>
    <lineage>
        <taxon>Bacteria</taxon>
        <taxon>Pseudomonadati</taxon>
        <taxon>Pseudomonadota</taxon>
        <taxon>Alphaproteobacteria</taxon>
        <taxon>Hyphomicrobiales</taxon>
        <taxon>Pleomorphomonadaceae</taxon>
        <taxon>Methylobrevis</taxon>
    </lineage>
</organism>
<dbReference type="GO" id="GO:0016787">
    <property type="term" value="F:hydrolase activity"/>
    <property type="evidence" value="ECO:0007669"/>
    <property type="project" value="UniProtKB-KW"/>
</dbReference>
<accession>A0A1E3H6B8</accession>
<reference evidence="14 15" key="1">
    <citation type="submission" date="2016-07" db="EMBL/GenBank/DDBJ databases">
        <title>Draft Genome Sequence of Methylobrevis pamukkalensis PK2.</title>
        <authorList>
            <person name="Vasilenko O.V."/>
            <person name="Doronina N.V."/>
            <person name="Shmareva M.N."/>
            <person name="Tarlachkov S.V."/>
            <person name="Mustakhimov I."/>
            <person name="Trotsenko Y.A."/>
        </authorList>
    </citation>
    <scope>NUCLEOTIDE SEQUENCE [LARGE SCALE GENOMIC DNA]</scope>
    <source>
        <strain evidence="14 15">PK2</strain>
    </source>
</reference>
<comment type="caution">
    <text evidence="14">The sequence shown here is derived from an EMBL/GenBank/DDBJ whole genome shotgun (WGS) entry which is preliminary data.</text>
</comment>
<keyword evidence="4 14" id="KW-0378">Hydrolase</keyword>
<evidence type="ECO:0000256" key="3">
    <source>
        <dbReference type="ARBA" id="ARBA00022763"/>
    </source>
</evidence>
<keyword evidence="6" id="KW-0067">ATP-binding</keyword>
<evidence type="ECO:0000256" key="6">
    <source>
        <dbReference type="ARBA" id="ARBA00022840"/>
    </source>
</evidence>
<evidence type="ECO:0000256" key="11">
    <source>
        <dbReference type="ARBA" id="ARBA00034808"/>
    </source>
</evidence>
<keyword evidence="15" id="KW-1185">Reference proteome</keyword>
<dbReference type="InterPro" id="IPR002121">
    <property type="entry name" value="HRDC_dom"/>
</dbReference>
<dbReference type="SUPFAM" id="SSF47819">
    <property type="entry name" value="HRDC-like"/>
    <property type="match status" value="1"/>
</dbReference>
<evidence type="ECO:0000313" key="14">
    <source>
        <dbReference type="EMBL" id="ODN71051.1"/>
    </source>
</evidence>
<dbReference type="GO" id="GO:0043138">
    <property type="term" value="F:3'-5' DNA helicase activity"/>
    <property type="evidence" value="ECO:0007669"/>
    <property type="project" value="UniProtKB-EC"/>
</dbReference>
<dbReference type="Pfam" id="PF00570">
    <property type="entry name" value="HRDC"/>
    <property type="match status" value="1"/>
</dbReference>
<evidence type="ECO:0000256" key="1">
    <source>
        <dbReference type="ARBA" id="ARBA00001946"/>
    </source>
</evidence>
<keyword evidence="7" id="KW-0238">DNA-binding</keyword>
<dbReference type="GO" id="GO:0006281">
    <property type="term" value="P:DNA repair"/>
    <property type="evidence" value="ECO:0007669"/>
    <property type="project" value="UniProtKB-KW"/>
</dbReference>
<dbReference type="FunFam" id="1.10.150.80:FF:000002">
    <property type="entry name" value="ATP-dependent DNA helicase RecQ"/>
    <property type="match status" value="1"/>
</dbReference>
<evidence type="ECO:0000256" key="2">
    <source>
        <dbReference type="ARBA" id="ARBA00022741"/>
    </source>
</evidence>
<dbReference type="GO" id="GO:0005524">
    <property type="term" value="F:ATP binding"/>
    <property type="evidence" value="ECO:0007669"/>
    <property type="project" value="UniProtKB-KW"/>
</dbReference>
<evidence type="ECO:0000256" key="12">
    <source>
        <dbReference type="SAM" id="MobiDB-lite"/>
    </source>
</evidence>
<comment type="cofactor">
    <cofactor evidence="1">
        <name>Mg(2+)</name>
        <dbReference type="ChEBI" id="CHEBI:18420"/>
    </cofactor>
</comment>
<name>A0A1E3H6B8_9HYPH</name>
<evidence type="ECO:0000256" key="5">
    <source>
        <dbReference type="ARBA" id="ARBA00022806"/>
    </source>
</evidence>
<dbReference type="Proteomes" id="UP000094622">
    <property type="component" value="Unassembled WGS sequence"/>
</dbReference>
<keyword evidence="2" id="KW-0547">Nucleotide-binding</keyword>
<dbReference type="Gene3D" id="1.10.150.80">
    <property type="entry name" value="HRDC domain"/>
    <property type="match status" value="1"/>
</dbReference>
<evidence type="ECO:0000256" key="4">
    <source>
        <dbReference type="ARBA" id="ARBA00022801"/>
    </source>
</evidence>
<keyword evidence="5 14" id="KW-0347">Helicase</keyword>
<dbReference type="GO" id="GO:0003677">
    <property type="term" value="F:DNA binding"/>
    <property type="evidence" value="ECO:0007669"/>
    <property type="project" value="UniProtKB-KW"/>
</dbReference>
<dbReference type="InterPro" id="IPR010997">
    <property type="entry name" value="HRDC-like_sf"/>
</dbReference>
<evidence type="ECO:0000256" key="8">
    <source>
        <dbReference type="ARBA" id="ARBA00023204"/>
    </source>
</evidence>
<evidence type="ECO:0000259" key="13">
    <source>
        <dbReference type="PROSITE" id="PS50967"/>
    </source>
</evidence>
<dbReference type="PATRIC" id="fig|1439726.3.peg.1701"/>
<comment type="catalytic activity">
    <reaction evidence="10">
        <text>Couples ATP hydrolysis with the unwinding of duplex DNA by translocating in the 3'-5' direction.</text>
        <dbReference type="EC" id="5.6.2.4"/>
    </reaction>
</comment>
<dbReference type="EMBL" id="MCRJ01000031">
    <property type="protein sequence ID" value="ODN71051.1"/>
    <property type="molecule type" value="Genomic_DNA"/>
</dbReference>
<keyword evidence="9" id="KW-0413">Isomerase</keyword>
<dbReference type="InterPro" id="IPR044876">
    <property type="entry name" value="HRDC_dom_sf"/>
</dbReference>
<proteinExistence type="predicted"/>
<keyword evidence="8" id="KW-0234">DNA repair</keyword>
<dbReference type="SMART" id="SM00341">
    <property type="entry name" value="HRDC"/>
    <property type="match status" value="1"/>
</dbReference>
<feature type="region of interest" description="Disordered" evidence="12">
    <location>
        <begin position="1"/>
        <end position="20"/>
    </location>
</feature>
<evidence type="ECO:0000256" key="9">
    <source>
        <dbReference type="ARBA" id="ARBA00023235"/>
    </source>
</evidence>
<protein>
    <recommendedName>
        <fullName evidence="11">DNA 3'-5' helicase</fullName>
        <ecNumber evidence="11">5.6.2.4</ecNumber>
    </recommendedName>
</protein>
<evidence type="ECO:0000256" key="7">
    <source>
        <dbReference type="ARBA" id="ARBA00023125"/>
    </source>
</evidence>
<dbReference type="AlphaFoldDB" id="A0A1E3H6B8"/>
<keyword evidence="3" id="KW-0227">DNA damage</keyword>
<feature type="domain" description="HRDC" evidence="13">
    <location>
        <begin position="30"/>
        <end position="105"/>
    </location>
</feature>
<evidence type="ECO:0000313" key="15">
    <source>
        <dbReference type="Proteomes" id="UP000094622"/>
    </source>
</evidence>
<evidence type="ECO:0000256" key="10">
    <source>
        <dbReference type="ARBA" id="ARBA00034617"/>
    </source>
</evidence>
<dbReference type="EC" id="5.6.2.4" evidence="11"/>